<evidence type="ECO:0000256" key="9">
    <source>
        <dbReference type="ARBA" id="ARBA00023204"/>
    </source>
</evidence>
<comment type="subcellular location">
    <subcellularLocation>
        <location evidence="1 13">Cytoplasm</location>
    </subcellularLocation>
</comment>
<dbReference type="Pfam" id="PF03461">
    <property type="entry name" value="TRCF"/>
    <property type="match status" value="1"/>
</dbReference>
<dbReference type="GO" id="GO:0003678">
    <property type="term" value="F:DNA helicase activity"/>
    <property type="evidence" value="ECO:0007669"/>
    <property type="project" value="TreeGrafter"/>
</dbReference>
<feature type="domain" description="Helicase C-terminal" evidence="15">
    <location>
        <begin position="799"/>
        <end position="953"/>
    </location>
</feature>
<dbReference type="PROSITE" id="PS51192">
    <property type="entry name" value="HELICASE_ATP_BIND_1"/>
    <property type="match status" value="1"/>
</dbReference>
<keyword evidence="4 13" id="KW-0227">DNA damage</keyword>
<dbReference type="SMART" id="SM00490">
    <property type="entry name" value="HELICc"/>
    <property type="match status" value="1"/>
</dbReference>
<dbReference type="InterPro" id="IPR014001">
    <property type="entry name" value="Helicase_ATP-bd"/>
</dbReference>
<evidence type="ECO:0000256" key="4">
    <source>
        <dbReference type="ARBA" id="ARBA00022763"/>
    </source>
</evidence>
<dbReference type="Pfam" id="PF17757">
    <property type="entry name" value="UvrB_inter"/>
    <property type="match status" value="1"/>
</dbReference>
<keyword evidence="2 13" id="KW-0963">Cytoplasm</keyword>
<evidence type="ECO:0000256" key="11">
    <source>
        <dbReference type="ARBA" id="ARBA00061399"/>
    </source>
</evidence>
<evidence type="ECO:0000256" key="13">
    <source>
        <dbReference type="HAMAP-Rule" id="MF_00969"/>
    </source>
</evidence>
<evidence type="ECO:0000256" key="10">
    <source>
        <dbReference type="ARBA" id="ARBA00061104"/>
    </source>
</evidence>
<gene>
    <name evidence="13 16" type="primary">mfd</name>
    <name evidence="16" type="ORF">FYJ64_00080</name>
</gene>
<dbReference type="Gene3D" id="2.40.10.170">
    <property type="match status" value="1"/>
</dbReference>
<dbReference type="Gene3D" id="3.30.2060.10">
    <property type="entry name" value="Penicillin-binding protein 1b domain"/>
    <property type="match status" value="1"/>
</dbReference>
<evidence type="ECO:0000313" key="16">
    <source>
        <dbReference type="EMBL" id="MST50731.1"/>
    </source>
</evidence>
<dbReference type="InterPro" id="IPR041471">
    <property type="entry name" value="UvrB_inter"/>
</dbReference>
<evidence type="ECO:0000256" key="5">
    <source>
        <dbReference type="ARBA" id="ARBA00022801"/>
    </source>
</evidence>
<comment type="caution">
    <text evidence="16">The sequence shown here is derived from an EMBL/GenBank/DDBJ whole genome shotgun (WGS) entry which is preliminary data.</text>
</comment>
<dbReference type="SMART" id="SM00982">
    <property type="entry name" value="TRCF"/>
    <property type="match status" value="1"/>
</dbReference>
<comment type="function">
    <text evidence="13">Couples transcription and DNA repair by recognizing RNA polymerase (RNAP) stalled at DNA lesions. Mediates ATP-dependent release of RNAP and its truncated transcript from the DNA, and recruitment of nucleotide excision repair machinery to the damaged site.</text>
</comment>
<evidence type="ECO:0000256" key="12">
    <source>
        <dbReference type="ARBA" id="ARBA00070128"/>
    </source>
</evidence>
<dbReference type="HAMAP" id="MF_00969">
    <property type="entry name" value="TRCF"/>
    <property type="match status" value="1"/>
</dbReference>
<reference evidence="16 17" key="1">
    <citation type="submission" date="2019-08" db="EMBL/GenBank/DDBJ databases">
        <title>In-depth cultivation of the pig gut microbiome towards novel bacterial diversity and tailored functional studies.</title>
        <authorList>
            <person name="Wylensek D."/>
            <person name="Hitch T.C.A."/>
            <person name="Clavel T."/>
        </authorList>
    </citation>
    <scope>NUCLEOTIDE SEQUENCE [LARGE SCALE GENOMIC DNA]</scope>
    <source>
        <strain evidence="16 17">WCA-MUC-591-APC-3H</strain>
    </source>
</reference>
<dbReference type="PANTHER" id="PTHR47964:SF1">
    <property type="entry name" value="ATP-DEPENDENT DNA HELICASE HOMOLOG RECG, CHLOROPLASTIC"/>
    <property type="match status" value="1"/>
</dbReference>
<keyword evidence="7 13" id="KW-0067">ATP-binding</keyword>
<dbReference type="InterPro" id="IPR004576">
    <property type="entry name" value="Mfd"/>
</dbReference>
<proteinExistence type="inferred from homology"/>
<keyword evidence="3 13" id="KW-0547">Nucleotide-binding</keyword>
<dbReference type="EMBL" id="VUMZ01000001">
    <property type="protein sequence ID" value="MST50731.1"/>
    <property type="molecule type" value="Genomic_DNA"/>
</dbReference>
<evidence type="ECO:0000256" key="3">
    <source>
        <dbReference type="ARBA" id="ARBA00022741"/>
    </source>
</evidence>
<keyword evidence="9 13" id="KW-0234">DNA repair</keyword>
<dbReference type="GO" id="GO:0005737">
    <property type="term" value="C:cytoplasm"/>
    <property type="evidence" value="ECO:0007669"/>
    <property type="project" value="UniProtKB-SubCell"/>
</dbReference>
<name>A0A6L5Y2H9_9FIRM</name>
<comment type="similarity">
    <text evidence="11 13">In the C-terminal section; belongs to the helicase family. RecG subfamily.</text>
</comment>
<dbReference type="PANTHER" id="PTHR47964">
    <property type="entry name" value="ATP-DEPENDENT DNA HELICASE HOMOLOG RECG, CHLOROPLASTIC"/>
    <property type="match status" value="1"/>
</dbReference>
<dbReference type="GO" id="GO:0000716">
    <property type="term" value="P:transcription-coupled nucleotide-excision repair, DNA damage recognition"/>
    <property type="evidence" value="ECO:0007669"/>
    <property type="project" value="UniProtKB-UniRule"/>
</dbReference>
<dbReference type="InterPro" id="IPR037235">
    <property type="entry name" value="TRCF-like_C_D7"/>
</dbReference>
<keyword evidence="17" id="KW-1185">Reference proteome</keyword>
<accession>A0A6L5Y2H9</accession>
<dbReference type="Pfam" id="PF00271">
    <property type="entry name" value="Helicase_C"/>
    <property type="match status" value="1"/>
</dbReference>
<evidence type="ECO:0000259" key="15">
    <source>
        <dbReference type="PROSITE" id="PS51194"/>
    </source>
</evidence>
<dbReference type="GO" id="GO:0003684">
    <property type="term" value="F:damaged DNA binding"/>
    <property type="evidence" value="ECO:0007669"/>
    <property type="project" value="InterPro"/>
</dbReference>
<sequence>MLPESRMNKRGIIGISGVSESRSAFIISENIKKESGKSLIIVATEPRAKRLADDLSFFTDRNIHVMPDEDQVFLRYEAKNHDLLLERLNAMKALRGQEDCIVVAPAAAAIRKTMPHRLFESGKLSITLGEEHFLVDLKETLVSLGYERMSLVEGRGEFSMRGGILDVFTPDAENPFRIEFFDTEVDSIREFDIDTQRSVRSLRSVEIGPAEQMLADKELFARASERVRRTYTAQAKRLMKRGEDSEEAVRRLEKRRDELCEYIDNRMNVQLLENYLHYFYEDPEYLWDYLDSGTIYVDDPDRIGEMLDSRTKEQKMDFQVMLERGEIVPEDMELMTGREDFQKIYRHGPVYLLSPFPKQIRGVEAYESLHSYQSAQMMNFSGHMELLESELKAYVKKGYEICITASTEERRKNLIEFCDRCGVVRQVRFLRGNLTTGFDFIDRKLCYISDNDIFGERQQSRRRRKQRSDGQKLESFTDLKAGDFVVHENHGIGKFLGIQQLDIQGEKKDYLKIKYAGNDTLYVPVEQFDIVQKYIGSDGVTPKINKLSSGEWKLTKARARAAIAEMTQELVQLYAEREMEKGYAFSPDSIWMREFEDEFPYQETEDQLRSIEEIKQDMEKPKAMDRLLCGDVGFGKTEVAARALFKCVADGKQAAVLVPTTVLANQHFYTLRDRFEHFAVRVEMLSRFRSEAQQKKILEDLSDGKIDIIIGTHRILSRDVKFRDLGLLVIDEEHRFGVRHKEAIKKLKKNVDVLTLTATPIPRTLNMSLTGIKDMSLIEEPPEDRYPVQTYVMEQDDLVIRDAVKRELDRGGQCFVIYNRVRGISQLAGRIEHLVPEARVAVGHGRMNEQALENVMLDFVNHQSDVLVATTIVESGIDVPNANTLIIMDADRYGLAQLYQLRGRVGRSNRMAYAYLMYQKDKVLTEVSEKRLRAIREFTEFGSGFKVAMRDLEIRGAGNLLGGEQSGHMMNIGYELYCKMVEDAVRQLKGGEPVSETEEDTSVELAVSAAIPDWYIENESLKLGMYKKIASVRTPEDEQEMIDELIDRFGDVPRETLNLIKISQIRGMAEELSVRRIYEQNKRIIFSFAEKNHLTPYAIFSINDAFKGRAFVHGGVEPFIRIPMIPARKLEDCLELLTIIKENKGGNENAV</sequence>
<dbReference type="InterPro" id="IPR027417">
    <property type="entry name" value="P-loop_NTPase"/>
</dbReference>
<dbReference type="InterPro" id="IPR001650">
    <property type="entry name" value="Helicase_C-like"/>
</dbReference>
<protein>
    <recommendedName>
        <fullName evidence="12 13">Transcription-repair-coupling factor</fullName>
        <shortName evidence="13">TRCF</shortName>
        <ecNumber evidence="13">3.6.4.-</ecNumber>
    </recommendedName>
</protein>
<comment type="similarity">
    <text evidence="10 13">In the N-terminal section; belongs to the UvrB family.</text>
</comment>
<dbReference type="InterPro" id="IPR011545">
    <property type="entry name" value="DEAD/DEAH_box_helicase_dom"/>
</dbReference>
<evidence type="ECO:0000259" key="14">
    <source>
        <dbReference type="PROSITE" id="PS51192"/>
    </source>
</evidence>
<evidence type="ECO:0000256" key="7">
    <source>
        <dbReference type="ARBA" id="ARBA00022840"/>
    </source>
</evidence>
<dbReference type="GO" id="GO:0016787">
    <property type="term" value="F:hydrolase activity"/>
    <property type="evidence" value="ECO:0007669"/>
    <property type="project" value="UniProtKB-KW"/>
</dbReference>
<evidence type="ECO:0000313" key="17">
    <source>
        <dbReference type="Proteomes" id="UP000474676"/>
    </source>
</evidence>
<dbReference type="AlphaFoldDB" id="A0A6L5Y2H9"/>
<keyword evidence="8 13" id="KW-0238">DNA-binding</keyword>
<dbReference type="SMART" id="SM01058">
    <property type="entry name" value="CarD_TRCF"/>
    <property type="match status" value="1"/>
</dbReference>
<dbReference type="FunFam" id="3.40.50.300:FF:000546">
    <property type="entry name" value="Transcription-repair-coupling factor"/>
    <property type="match status" value="1"/>
</dbReference>
<evidence type="ECO:0000256" key="2">
    <source>
        <dbReference type="ARBA" id="ARBA00022490"/>
    </source>
</evidence>
<dbReference type="CDD" id="cd17991">
    <property type="entry name" value="DEXHc_TRCF"/>
    <property type="match status" value="1"/>
</dbReference>
<dbReference type="InterPro" id="IPR047112">
    <property type="entry name" value="RecG/Mfd"/>
</dbReference>
<dbReference type="GO" id="GO:0005524">
    <property type="term" value="F:ATP binding"/>
    <property type="evidence" value="ECO:0007669"/>
    <property type="project" value="UniProtKB-UniRule"/>
</dbReference>
<dbReference type="NCBIfam" id="TIGR00580">
    <property type="entry name" value="mfd"/>
    <property type="match status" value="1"/>
</dbReference>
<dbReference type="PROSITE" id="PS51194">
    <property type="entry name" value="HELICASE_CTER"/>
    <property type="match status" value="1"/>
</dbReference>
<dbReference type="Gene3D" id="3.90.1150.50">
    <property type="entry name" value="Transcription-repair-coupling factor, D7 domain"/>
    <property type="match status" value="1"/>
</dbReference>
<keyword evidence="5 13" id="KW-0378">Hydrolase</keyword>
<feature type="domain" description="Helicase ATP-binding" evidence="14">
    <location>
        <begin position="617"/>
        <end position="778"/>
    </location>
</feature>
<keyword evidence="6" id="KW-0347">Helicase</keyword>
<dbReference type="SMART" id="SM00487">
    <property type="entry name" value="DEXDc"/>
    <property type="match status" value="1"/>
</dbReference>
<evidence type="ECO:0000256" key="1">
    <source>
        <dbReference type="ARBA" id="ARBA00004496"/>
    </source>
</evidence>
<evidence type="ECO:0000256" key="6">
    <source>
        <dbReference type="ARBA" id="ARBA00022806"/>
    </source>
</evidence>
<dbReference type="InterPro" id="IPR036101">
    <property type="entry name" value="CarD-like/TRCF_RID_sf"/>
</dbReference>
<organism evidence="16 17">
    <name type="scientific">Hornefia butyriciproducens</name>
    <dbReference type="NCBI Taxonomy" id="2652293"/>
    <lineage>
        <taxon>Bacteria</taxon>
        <taxon>Bacillati</taxon>
        <taxon>Bacillota</taxon>
        <taxon>Clostridia</taxon>
        <taxon>Peptostreptococcales</taxon>
        <taxon>Anaerovoracaceae</taxon>
        <taxon>Hornefia</taxon>
    </lineage>
</organism>
<dbReference type="EC" id="3.6.4.-" evidence="13"/>
<dbReference type="Pfam" id="PF02559">
    <property type="entry name" value="CarD_TRCF_RID"/>
    <property type="match status" value="1"/>
</dbReference>
<dbReference type="GO" id="GO:0006355">
    <property type="term" value="P:regulation of DNA-templated transcription"/>
    <property type="evidence" value="ECO:0007669"/>
    <property type="project" value="UniProtKB-UniRule"/>
</dbReference>
<dbReference type="InterPro" id="IPR003711">
    <property type="entry name" value="CarD-like/TRCF_RID"/>
</dbReference>
<dbReference type="SUPFAM" id="SSF52540">
    <property type="entry name" value="P-loop containing nucleoside triphosphate hydrolases"/>
    <property type="match status" value="4"/>
</dbReference>
<dbReference type="Pfam" id="PF00270">
    <property type="entry name" value="DEAD"/>
    <property type="match status" value="1"/>
</dbReference>
<dbReference type="InterPro" id="IPR005118">
    <property type="entry name" value="TRCF_C"/>
</dbReference>
<dbReference type="SUPFAM" id="SSF141259">
    <property type="entry name" value="CarD-like"/>
    <property type="match status" value="1"/>
</dbReference>
<dbReference type="Gene3D" id="3.40.50.11180">
    <property type="match status" value="1"/>
</dbReference>
<evidence type="ECO:0000256" key="8">
    <source>
        <dbReference type="ARBA" id="ARBA00023125"/>
    </source>
</evidence>
<dbReference type="Gene3D" id="3.40.50.300">
    <property type="entry name" value="P-loop containing nucleotide triphosphate hydrolases"/>
    <property type="match status" value="2"/>
</dbReference>
<dbReference type="SUPFAM" id="SSF143517">
    <property type="entry name" value="TRCF domain-like"/>
    <property type="match status" value="1"/>
</dbReference>
<dbReference type="Proteomes" id="UP000474676">
    <property type="component" value="Unassembled WGS sequence"/>
</dbReference>